<dbReference type="PROSITE" id="PS00061">
    <property type="entry name" value="ADH_SHORT"/>
    <property type="match status" value="1"/>
</dbReference>
<proteinExistence type="inferred from homology"/>
<dbReference type="PRINTS" id="PR00081">
    <property type="entry name" value="GDHRDH"/>
</dbReference>
<dbReference type="InterPro" id="IPR036291">
    <property type="entry name" value="NAD(P)-bd_dom_sf"/>
</dbReference>
<comment type="similarity">
    <text evidence="1">Belongs to the short-chain dehydrogenases/reductases (SDR) family.</text>
</comment>
<dbReference type="Gene3D" id="3.40.50.720">
    <property type="entry name" value="NAD(P)-binding Rossmann-like Domain"/>
    <property type="match status" value="1"/>
</dbReference>
<evidence type="ECO:0008006" key="3">
    <source>
        <dbReference type="Google" id="ProtNLM"/>
    </source>
</evidence>
<dbReference type="InterPro" id="IPR020904">
    <property type="entry name" value="Sc_DH/Rdtase_CS"/>
</dbReference>
<dbReference type="GO" id="GO:0032787">
    <property type="term" value="P:monocarboxylic acid metabolic process"/>
    <property type="evidence" value="ECO:0007669"/>
    <property type="project" value="UniProtKB-ARBA"/>
</dbReference>
<dbReference type="CDD" id="cd05233">
    <property type="entry name" value="SDR_c"/>
    <property type="match status" value="1"/>
</dbReference>
<dbReference type="Pfam" id="PF00106">
    <property type="entry name" value="adh_short"/>
    <property type="match status" value="1"/>
</dbReference>
<organism evidence="2">
    <name type="scientific">marine sediment metagenome</name>
    <dbReference type="NCBI Taxonomy" id="412755"/>
    <lineage>
        <taxon>unclassified sequences</taxon>
        <taxon>metagenomes</taxon>
        <taxon>ecological metagenomes</taxon>
    </lineage>
</organism>
<sequence>MKTALVTGASGGIGKAICLSLEAEGIKVCKTSTSTEDGIIADLRYDVNHLCHAVLREIGVPDIIINSAGILPKGKLDETTDEQIQDAFHVNVIAPIRIIRFFLPQMMERKSGYIINIGSSSAYEGAAAKRTIYSATKHAILGFTRALADEVWEYGIR</sequence>
<dbReference type="InterPro" id="IPR002347">
    <property type="entry name" value="SDR_fam"/>
</dbReference>
<protein>
    <recommendedName>
        <fullName evidence="3">Short-chain dehydrogenase/reductase SDR</fullName>
    </recommendedName>
</protein>
<reference evidence="2" key="1">
    <citation type="journal article" date="2015" name="Nature">
        <title>Complex archaea that bridge the gap between prokaryotes and eukaryotes.</title>
        <authorList>
            <person name="Spang A."/>
            <person name="Saw J.H."/>
            <person name="Jorgensen S.L."/>
            <person name="Zaremba-Niedzwiedzka K."/>
            <person name="Martijn J."/>
            <person name="Lind A.E."/>
            <person name="van Eijk R."/>
            <person name="Schleper C."/>
            <person name="Guy L."/>
            <person name="Ettema T.J."/>
        </authorList>
    </citation>
    <scope>NUCLEOTIDE SEQUENCE</scope>
</reference>
<feature type="non-terminal residue" evidence="2">
    <location>
        <position position="157"/>
    </location>
</feature>
<gene>
    <name evidence="2" type="ORF">LCGC14_2509740</name>
</gene>
<dbReference type="InterPro" id="IPR050259">
    <property type="entry name" value="SDR"/>
</dbReference>
<comment type="caution">
    <text evidence="2">The sequence shown here is derived from an EMBL/GenBank/DDBJ whole genome shotgun (WGS) entry which is preliminary data.</text>
</comment>
<dbReference type="AlphaFoldDB" id="A0A0F9DSZ5"/>
<dbReference type="EMBL" id="LAZR01040223">
    <property type="protein sequence ID" value="KKL15028.1"/>
    <property type="molecule type" value="Genomic_DNA"/>
</dbReference>
<dbReference type="PANTHER" id="PTHR42879">
    <property type="entry name" value="3-OXOACYL-(ACYL-CARRIER-PROTEIN) REDUCTASE"/>
    <property type="match status" value="1"/>
</dbReference>
<dbReference type="PRINTS" id="PR00080">
    <property type="entry name" value="SDRFAMILY"/>
</dbReference>
<evidence type="ECO:0000256" key="1">
    <source>
        <dbReference type="ARBA" id="ARBA00006484"/>
    </source>
</evidence>
<name>A0A0F9DSZ5_9ZZZZ</name>
<dbReference type="SUPFAM" id="SSF51735">
    <property type="entry name" value="NAD(P)-binding Rossmann-fold domains"/>
    <property type="match status" value="1"/>
</dbReference>
<evidence type="ECO:0000313" key="2">
    <source>
        <dbReference type="EMBL" id="KKL15028.1"/>
    </source>
</evidence>
<accession>A0A0F9DSZ5</accession>